<dbReference type="RefSeq" id="WP_100254167.1">
    <property type="nucleotide sequence ID" value="NZ_CP024870.1"/>
</dbReference>
<dbReference type="Proteomes" id="UP000231179">
    <property type="component" value="Chromosome"/>
</dbReference>
<feature type="region of interest" description="Disordered" evidence="2">
    <location>
        <begin position="1"/>
        <end position="23"/>
    </location>
</feature>
<gene>
    <name evidence="3" type="ORF">SCLAR_v1c02730</name>
</gene>
<keyword evidence="4" id="KW-1185">Reference proteome</keyword>
<reference evidence="3 4" key="1">
    <citation type="submission" date="2017-11" db="EMBL/GenBank/DDBJ databases">
        <title>Complete genome sequence of Spiroplasma clarkii CN-5 (DSM 19994).</title>
        <authorList>
            <person name="Tsai Y.-M."/>
            <person name="Chang A."/>
            <person name="Lo W.-S."/>
            <person name="Kuo C.-H."/>
        </authorList>
    </citation>
    <scope>NUCLEOTIDE SEQUENCE [LARGE SCALE GENOMIC DNA]</scope>
    <source>
        <strain evidence="3 4">CN-5</strain>
    </source>
</reference>
<name>A0A2K8KFY1_9MOLU</name>
<protein>
    <submittedName>
        <fullName evidence="3">Uncharacterized protein</fullName>
    </submittedName>
</protein>
<organism evidence="3 4">
    <name type="scientific">Spiroplasma clarkii</name>
    <dbReference type="NCBI Taxonomy" id="2139"/>
    <lineage>
        <taxon>Bacteria</taxon>
        <taxon>Bacillati</taxon>
        <taxon>Mycoplasmatota</taxon>
        <taxon>Mollicutes</taxon>
        <taxon>Entomoplasmatales</taxon>
        <taxon>Spiroplasmataceae</taxon>
        <taxon>Spiroplasma</taxon>
    </lineage>
</organism>
<feature type="region of interest" description="Disordered" evidence="2">
    <location>
        <begin position="297"/>
        <end position="317"/>
    </location>
</feature>
<dbReference type="AlphaFoldDB" id="A0A2K8KFY1"/>
<evidence type="ECO:0000256" key="1">
    <source>
        <dbReference type="SAM" id="Coils"/>
    </source>
</evidence>
<evidence type="ECO:0000256" key="2">
    <source>
        <dbReference type="SAM" id="MobiDB-lite"/>
    </source>
</evidence>
<evidence type="ECO:0000313" key="4">
    <source>
        <dbReference type="Proteomes" id="UP000231179"/>
    </source>
</evidence>
<keyword evidence="1" id="KW-0175">Coiled coil</keyword>
<feature type="compositionally biased region" description="Basic and acidic residues" evidence="2">
    <location>
        <begin position="8"/>
        <end position="23"/>
    </location>
</feature>
<sequence>MGKNKQKKLSEEAKSEYEKLEEQRVPNHWAYSDDPILNIDPVFTDQPAVKVAVETETSPAPTVTEKEPEIESPIIAPKPKKSFGVLDSIINNAKKKSEDIQNEILEIDPVIAKLAKIEELKKTGGSDAGVYTDTSKSDGRATYAKRAEEFHKKNLKNLPNESELQRKLRLQAEAQRKREMLRGEVQVVDEGTDPVFSQRVNIVSKSSNLEPEHSLFLATCRSANNELDDLENKVKDLIQEIKVIKQGKIEREAMASTIEIENKEFFSEADRKEFLQKRLKELTDFQQKLLLKLKPKYHQVQRRVRKNSNQRSRNKNN</sequence>
<proteinExistence type="predicted"/>
<feature type="region of interest" description="Disordered" evidence="2">
    <location>
        <begin position="55"/>
        <end position="76"/>
    </location>
</feature>
<evidence type="ECO:0000313" key="3">
    <source>
        <dbReference type="EMBL" id="ATX70603.1"/>
    </source>
</evidence>
<feature type="coiled-coil region" evidence="1">
    <location>
        <begin position="220"/>
        <end position="247"/>
    </location>
</feature>
<accession>A0A2K8KFY1</accession>
<dbReference type="EMBL" id="CP024870">
    <property type="protein sequence ID" value="ATX70603.1"/>
    <property type="molecule type" value="Genomic_DNA"/>
</dbReference>